<dbReference type="InterPro" id="IPR013762">
    <property type="entry name" value="Integrase-like_cat_sf"/>
</dbReference>
<dbReference type="InParanoid" id="A0A803K875"/>
<feature type="compositionally biased region" description="Polar residues" evidence="3">
    <location>
        <begin position="347"/>
        <end position="357"/>
    </location>
</feature>
<dbReference type="SUPFAM" id="SSF56349">
    <property type="entry name" value="DNA breaking-rejoining enzymes"/>
    <property type="match status" value="1"/>
</dbReference>
<feature type="compositionally biased region" description="Low complexity" evidence="3">
    <location>
        <begin position="275"/>
        <end position="289"/>
    </location>
</feature>
<dbReference type="PANTHER" id="PTHR33066:SF2">
    <property type="entry name" value="FILAGGRIN-2-LIKE"/>
    <property type="match status" value="1"/>
</dbReference>
<dbReference type="PANTHER" id="PTHR33066">
    <property type="entry name" value="INTEGRASE_SAM-LIKE_N DOMAIN-CONTAINING PROTEIN"/>
    <property type="match status" value="1"/>
</dbReference>
<feature type="compositionally biased region" description="Polar residues" evidence="3">
    <location>
        <begin position="258"/>
        <end position="268"/>
    </location>
</feature>
<feature type="compositionally biased region" description="Polar residues" evidence="3">
    <location>
        <begin position="490"/>
        <end position="505"/>
    </location>
</feature>
<feature type="region of interest" description="Disordered" evidence="3">
    <location>
        <begin position="32"/>
        <end position="53"/>
    </location>
</feature>
<feature type="compositionally biased region" description="Basic residues" evidence="3">
    <location>
        <begin position="389"/>
        <end position="406"/>
    </location>
</feature>
<organism evidence="4">
    <name type="scientific">Xenopus tropicalis</name>
    <name type="common">Western clawed frog</name>
    <name type="synonym">Silurana tropicalis</name>
    <dbReference type="NCBI Taxonomy" id="8364"/>
    <lineage>
        <taxon>Eukaryota</taxon>
        <taxon>Metazoa</taxon>
        <taxon>Chordata</taxon>
        <taxon>Craniata</taxon>
        <taxon>Vertebrata</taxon>
        <taxon>Euteleostomi</taxon>
        <taxon>Amphibia</taxon>
        <taxon>Batrachia</taxon>
        <taxon>Anura</taxon>
        <taxon>Pipoidea</taxon>
        <taxon>Pipidae</taxon>
        <taxon>Xenopodinae</taxon>
        <taxon>Xenopus</taxon>
        <taxon>Silurana</taxon>
    </lineage>
</organism>
<dbReference type="GeneTree" id="ENSGT01070000254374"/>
<evidence type="ECO:0000256" key="2">
    <source>
        <dbReference type="ARBA" id="ARBA00023172"/>
    </source>
</evidence>
<dbReference type="Gene3D" id="1.10.150.130">
    <property type="match status" value="1"/>
</dbReference>
<accession>A0A803K875</accession>
<dbReference type="InterPro" id="IPR011010">
    <property type="entry name" value="DNA_brk_join_enz"/>
</dbReference>
<evidence type="ECO:0000256" key="1">
    <source>
        <dbReference type="ARBA" id="ARBA00023125"/>
    </source>
</evidence>
<protein>
    <recommendedName>
        <fullName evidence="5">Tyr recombinase domain-containing protein</fullName>
    </recommendedName>
</protein>
<dbReference type="SUPFAM" id="SSF47823">
    <property type="entry name" value="lambda integrase-like, N-terminal domain"/>
    <property type="match status" value="1"/>
</dbReference>
<feature type="compositionally biased region" description="Polar residues" evidence="3">
    <location>
        <begin position="432"/>
        <end position="441"/>
    </location>
</feature>
<dbReference type="GO" id="GO:0003677">
    <property type="term" value="F:DNA binding"/>
    <property type="evidence" value="ECO:0007669"/>
    <property type="project" value="UniProtKB-KW"/>
</dbReference>
<dbReference type="GO" id="GO:0006310">
    <property type="term" value="P:DNA recombination"/>
    <property type="evidence" value="ECO:0007669"/>
    <property type="project" value="UniProtKB-KW"/>
</dbReference>
<proteinExistence type="predicted"/>
<dbReference type="InterPro" id="IPR010998">
    <property type="entry name" value="Integrase_recombinase_N"/>
</dbReference>
<feature type="compositionally biased region" description="Polar residues" evidence="3">
    <location>
        <begin position="318"/>
        <end position="329"/>
    </location>
</feature>
<dbReference type="GO" id="GO:0015074">
    <property type="term" value="P:DNA integration"/>
    <property type="evidence" value="ECO:0007669"/>
    <property type="project" value="InterPro"/>
</dbReference>
<keyword evidence="2" id="KW-0233">DNA recombination</keyword>
<feature type="region of interest" description="Disordered" evidence="3">
    <location>
        <begin position="152"/>
        <end position="183"/>
    </location>
</feature>
<reference evidence="4" key="2">
    <citation type="submission" date="2021-03" db="UniProtKB">
        <authorList>
            <consortium name="Ensembl"/>
        </authorList>
    </citation>
    <scope>IDENTIFICATION</scope>
</reference>
<dbReference type="AlphaFoldDB" id="A0A803K875"/>
<feature type="region of interest" description="Disordered" evidence="3">
    <location>
        <begin position="216"/>
        <end position="522"/>
    </location>
</feature>
<reference evidence="4" key="1">
    <citation type="journal article" date="2010" name="Science">
        <title>The genome of the Western clawed frog Xenopus tropicalis.</title>
        <authorList>
            <person name="Hellsten U."/>
            <person name="Harland R.M."/>
            <person name="Gilchrist M.J."/>
            <person name="Hendrix D."/>
            <person name="Jurka J."/>
            <person name="Kapitonov V."/>
            <person name="Ovcharenko I."/>
            <person name="Putnam N.H."/>
            <person name="Shu S."/>
            <person name="Taher L."/>
            <person name="Blitz I.L."/>
            <person name="Blumberg B."/>
            <person name="Dichmann D.S."/>
            <person name="Dubchak I."/>
            <person name="Amaya E."/>
            <person name="Detter J.C."/>
            <person name="Fletcher R."/>
            <person name="Gerhard D.S."/>
            <person name="Goodstein D."/>
            <person name="Graves T."/>
            <person name="Grigoriev I.V."/>
            <person name="Grimwood J."/>
            <person name="Kawashima T."/>
            <person name="Lindquist E."/>
            <person name="Lucas S.M."/>
            <person name="Mead P.E."/>
            <person name="Mitros T."/>
            <person name="Ogino H."/>
            <person name="Ohta Y."/>
            <person name="Poliakov A.V."/>
            <person name="Pollet N."/>
            <person name="Robert J."/>
            <person name="Salamov A."/>
            <person name="Sater A.K."/>
            <person name="Schmutz J."/>
            <person name="Terry A."/>
            <person name="Vize P.D."/>
            <person name="Warren W.C."/>
            <person name="Wells D."/>
            <person name="Wills A."/>
            <person name="Wilson R.K."/>
            <person name="Zimmerman L.B."/>
            <person name="Zorn A.M."/>
            <person name="Grainger R."/>
            <person name="Grammer T."/>
            <person name="Khokha M.K."/>
            <person name="Richardson P.M."/>
            <person name="Rokhsar D.S."/>
        </authorList>
    </citation>
    <scope>NUCLEOTIDE SEQUENCE [LARGE SCALE GENOMIC DNA]</scope>
    <source>
        <strain evidence="4">Nigerian</strain>
    </source>
</reference>
<dbReference type="Gene3D" id="1.10.443.10">
    <property type="entry name" value="Intergrase catalytic core"/>
    <property type="match status" value="1"/>
</dbReference>
<sequence>MRRVLSTHSRPQEAQHLPSLLSVQNGITQVSHCGHGSQRIPSGARHKGRLPPRPHFPSPLEILKICGQKPPLPVHGSSLRAYLGTSHFYQDHGGGSSVSQGSGGVNHPISGRPFSQGAISVGCDIPIGTGHFNPNIPGLEDQLGEITTHSIPSNALPGHDLRHSPAEGIPPSRKDLPNSGLDASADPITGPIYPFCHAGTGVHGVVHRSRALRAVSSMRPSVEHPGSVDTLQSVPENPDPSQDKDFSCMVARHASPCQGASSPGTSLAPSDHGCQPQGLGSSSGPPLSSRDLVKDRSSPSHQHPGDPGSPSGPIALATPSSGTGHQSTIRQRHHGCLPESSRRNPKPSGSQGGQSYSDLGGGPGLPADSSLHPGPRELAGRLPQPAAARPRRVGPKSKYLSGHRRSMGSPECRPHGISPEPASPPIHGQVPRPSSSGSGCSHGQLGFPSGLRISPASSSAQSHQEDQGRNQPGDPSGPLLAQKGLVLRAGSSQQGRTLEPSSGSQPSLPRPDPPPGPGIPEFDGLALESLVLQRKGFSPEVIRTMMAARRPVSSRTYHRVWRIFKDWCDTEGYSFQTFSLPRLLSFLQSGLSKGLSLGSLKSQISALSVLFQRRLAILPDIATFLQGVSRLRPPFRDPIPPWDLNLVLTVLQGPPFEPLGSIPLAWLTWKTVFLLAISSARRVSEISALSHLQPYLVFHADRAVLRTLPSFVPKVGSSFHINQDITIPSFCPQPSSPKEVALHALDPVRALKFYLNRTKDIRQSSALFIVPAGPQKGSPASKATLSRWIREAIRRAYIARGKQPPLHLRAHSTWGISTSWAFRNRASAEQVCRAATWSSIHSFTKFYRFEIFAASDAHFGRKVLQAAVT</sequence>
<dbReference type="Ensembl" id="ENSXETT00000114267">
    <property type="protein sequence ID" value="ENSXETP00000116534"/>
    <property type="gene ID" value="ENSXETG00000042703"/>
</dbReference>
<evidence type="ECO:0000313" key="4">
    <source>
        <dbReference type="Ensembl" id="ENSXETP00000116534"/>
    </source>
</evidence>
<evidence type="ECO:0000256" key="3">
    <source>
        <dbReference type="SAM" id="MobiDB-lite"/>
    </source>
</evidence>
<feature type="compositionally biased region" description="Pro residues" evidence="3">
    <location>
        <begin position="508"/>
        <end position="518"/>
    </location>
</feature>
<keyword evidence="1" id="KW-0238">DNA-binding</keyword>
<evidence type="ECO:0008006" key="5">
    <source>
        <dbReference type="Google" id="ProtNLM"/>
    </source>
</evidence>
<name>A0A803K875_XENTR</name>